<sequence>MTRPLLLLSATLLFSAPLAAQQIQRQLGDFDFKLGTTPSRSMAQGLISPSASGAFHGGLDLTHRSGWYVGQYAPSMGLSAASTFKLDSYLGYKQRFTDSLGYEAGLIRYSYPTLSRPDSHALYGGLSLLGTRLGGALNDNPSNRTGTLFADFGHVPLIQASVTLKVAHHRLGTPYTIGDGSQVDSFNDWSLQLSRPWLGMDLDLIYSNSDLSGGGCGAYSGMNTFCDGMVTLKAQRSFF</sequence>
<dbReference type="Pfam" id="PF09694">
    <property type="entry name" value="Gcw_chp"/>
    <property type="match status" value="1"/>
</dbReference>
<gene>
    <name evidence="2" type="ORF">DZC75_09355</name>
</gene>
<protein>
    <recommendedName>
        <fullName evidence="4">Lipoprotein</fullName>
    </recommendedName>
</protein>
<dbReference type="Proteomes" id="UP000258127">
    <property type="component" value="Chromosome"/>
</dbReference>
<keyword evidence="3" id="KW-1185">Reference proteome</keyword>
<organism evidence="2 3">
    <name type="scientific">Pseudomonas parafulva</name>
    <dbReference type="NCBI Taxonomy" id="157782"/>
    <lineage>
        <taxon>Bacteria</taxon>
        <taxon>Pseudomonadati</taxon>
        <taxon>Pseudomonadota</taxon>
        <taxon>Gammaproteobacteria</taxon>
        <taxon>Pseudomonadales</taxon>
        <taxon>Pseudomonadaceae</taxon>
        <taxon>Pseudomonas</taxon>
    </lineage>
</organism>
<evidence type="ECO:0000313" key="3">
    <source>
        <dbReference type="Proteomes" id="UP000258127"/>
    </source>
</evidence>
<evidence type="ECO:0000256" key="1">
    <source>
        <dbReference type="SAM" id="SignalP"/>
    </source>
</evidence>
<feature type="chain" id="PRO_5042508729" description="Lipoprotein" evidence="1">
    <location>
        <begin position="21"/>
        <end position="239"/>
    </location>
</feature>
<dbReference type="EMBL" id="CP031641">
    <property type="protein sequence ID" value="AXO88193.1"/>
    <property type="molecule type" value="Genomic_DNA"/>
</dbReference>
<accession>A0AAI8KAS5</accession>
<dbReference type="InterPro" id="IPR010239">
    <property type="entry name" value="CHP02001"/>
</dbReference>
<dbReference type="RefSeq" id="WP_029614056.1">
    <property type="nucleotide sequence ID" value="NZ_CP009747.1"/>
</dbReference>
<name>A0AAI8KAS5_9PSED</name>
<dbReference type="AlphaFoldDB" id="A0AAI8KAS5"/>
<evidence type="ECO:0008006" key="4">
    <source>
        <dbReference type="Google" id="ProtNLM"/>
    </source>
</evidence>
<dbReference type="NCBIfam" id="TIGR02001">
    <property type="entry name" value="gcw_chp"/>
    <property type="match status" value="1"/>
</dbReference>
<feature type="signal peptide" evidence="1">
    <location>
        <begin position="1"/>
        <end position="20"/>
    </location>
</feature>
<proteinExistence type="predicted"/>
<evidence type="ECO:0000313" key="2">
    <source>
        <dbReference type="EMBL" id="AXO88193.1"/>
    </source>
</evidence>
<keyword evidence="1" id="KW-0732">Signal</keyword>
<dbReference type="KEGG" id="ppv:NJ69_06535"/>
<reference evidence="2 3" key="1">
    <citation type="submission" date="2018-08" db="EMBL/GenBank/DDBJ databases">
        <authorList>
            <person name="Lee Y."/>
            <person name="Kakembo D."/>
        </authorList>
    </citation>
    <scope>NUCLEOTIDE SEQUENCE [LARGE SCALE GENOMIC DNA]</scope>
    <source>
        <strain evidence="2 3">JBCS1880</strain>
    </source>
</reference>